<proteinExistence type="predicted"/>
<dbReference type="Proteomes" id="UP001500886">
    <property type="component" value="Unassembled WGS sequence"/>
</dbReference>
<dbReference type="Pfam" id="PF01379">
    <property type="entry name" value="Porphobil_deam"/>
    <property type="match status" value="1"/>
</dbReference>
<dbReference type="EMBL" id="BAAASL010000015">
    <property type="protein sequence ID" value="GAA2720230.1"/>
    <property type="molecule type" value="Genomic_DNA"/>
</dbReference>
<dbReference type="PANTHER" id="PTHR35526">
    <property type="entry name" value="ANTI-SIGMA-F FACTOR RSBW-RELATED"/>
    <property type="match status" value="1"/>
</dbReference>
<keyword evidence="1" id="KW-0808">Transferase</keyword>
<evidence type="ECO:0000256" key="1">
    <source>
        <dbReference type="ARBA" id="ARBA00022527"/>
    </source>
</evidence>
<evidence type="ECO:0000313" key="6">
    <source>
        <dbReference type="Proteomes" id="UP001500886"/>
    </source>
</evidence>
<organism evidence="5 6">
    <name type="scientific">Streptomyces luteosporeus</name>
    <dbReference type="NCBI Taxonomy" id="173856"/>
    <lineage>
        <taxon>Bacteria</taxon>
        <taxon>Bacillati</taxon>
        <taxon>Actinomycetota</taxon>
        <taxon>Actinomycetes</taxon>
        <taxon>Kitasatosporales</taxon>
        <taxon>Streptomycetaceae</taxon>
        <taxon>Streptomyces</taxon>
    </lineage>
</organism>
<evidence type="ECO:0000256" key="2">
    <source>
        <dbReference type="SAM" id="MobiDB-lite"/>
    </source>
</evidence>
<sequence>MNVDVIRIATRSSPIALAQARHVQQLIRDLNPEVKTELLPHTTTADQWKGDLPKLGRKGGFVAGISALVERGEPDIADQAEVSEPAPRPPTAFDWQSPRPAGPPALCKRPHMSPDRLIASGVAPSREAVRDARLGVRKLLERWGLDDEAVFRAELITGELLANALQHAKPQGGAQIGLHLAFGGGELLIEVDDGGGPSAPAVRHATDDRSECGRGLALVEALAIWGYRTLPDGRRSTWAYLPASFTGARR</sequence>
<evidence type="ECO:0000259" key="3">
    <source>
        <dbReference type="Pfam" id="PF01379"/>
    </source>
</evidence>
<feature type="region of interest" description="Disordered" evidence="2">
    <location>
        <begin position="79"/>
        <end position="112"/>
    </location>
</feature>
<dbReference type="PANTHER" id="PTHR35526:SF3">
    <property type="entry name" value="ANTI-SIGMA-F FACTOR RSBW"/>
    <property type="match status" value="1"/>
</dbReference>
<dbReference type="Gene3D" id="3.40.190.10">
    <property type="entry name" value="Periplasmic binding protein-like II"/>
    <property type="match status" value="1"/>
</dbReference>
<dbReference type="InterPro" id="IPR050267">
    <property type="entry name" value="Anti-sigma-factor_SerPK"/>
</dbReference>
<dbReference type="RefSeq" id="WP_344436749.1">
    <property type="nucleotide sequence ID" value="NZ_BAAASL010000015.1"/>
</dbReference>
<gene>
    <name evidence="5" type="ORF">GCM10010315_40090</name>
</gene>
<dbReference type="InterPro" id="IPR022417">
    <property type="entry name" value="Porphobilin_deaminase_N"/>
</dbReference>
<dbReference type="CDD" id="cd16936">
    <property type="entry name" value="HATPase_RsbW-like"/>
    <property type="match status" value="1"/>
</dbReference>
<dbReference type="SUPFAM" id="SSF55874">
    <property type="entry name" value="ATPase domain of HSP90 chaperone/DNA topoisomerase II/histidine kinase"/>
    <property type="match status" value="1"/>
</dbReference>
<keyword evidence="1" id="KW-0723">Serine/threonine-protein kinase</keyword>
<dbReference type="SUPFAM" id="SSF53850">
    <property type="entry name" value="Periplasmic binding protein-like II"/>
    <property type="match status" value="1"/>
</dbReference>
<dbReference type="Pfam" id="PF13581">
    <property type="entry name" value="HATPase_c_2"/>
    <property type="match status" value="1"/>
</dbReference>
<protein>
    <recommendedName>
        <fullName evidence="7">ATP-binding protein</fullName>
    </recommendedName>
</protein>
<evidence type="ECO:0000259" key="4">
    <source>
        <dbReference type="Pfam" id="PF13581"/>
    </source>
</evidence>
<feature type="domain" description="Histidine kinase/HSP90-like ATPase" evidence="4">
    <location>
        <begin position="125"/>
        <end position="223"/>
    </location>
</feature>
<evidence type="ECO:0008006" key="7">
    <source>
        <dbReference type="Google" id="ProtNLM"/>
    </source>
</evidence>
<dbReference type="InterPro" id="IPR003594">
    <property type="entry name" value="HATPase_dom"/>
</dbReference>
<dbReference type="Gene3D" id="3.30.565.10">
    <property type="entry name" value="Histidine kinase-like ATPase, C-terminal domain"/>
    <property type="match status" value="1"/>
</dbReference>
<feature type="domain" description="Porphobilinogen deaminase N-terminal" evidence="3">
    <location>
        <begin position="6"/>
        <end position="77"/>
    </location>
</feature>
<dbReference type="InterPro" id="IPR036890">
    <property type="entry name" value="HATPase_C_sf"/>
</dbReference>
<comment type="caution">
    <text evidence="5">The sequence shown here is derived from an EMBL/GenBank/DDBJ whole genome shotgun (WGS) entry which is preliminary data.</text>
</comment>
<keyword evidence="1" id="KW-0418">Kinase</keyword>
<name>A0ABP6GEM8_9ACTN</name>
<accession>A0ABP6GEM8</accession>
<evidence type="ECO:0000313" key="5">
    <source>
        <dbReference type="EMBL" id="GAA2720230.1"/>
    </source>
</evidence>
<keyword evidence="6" id="KW-1185">Reference proteome</keyword>
<reference evidence="6" key="1">
    <citation type="journal article" date="2019" name="Int. J. Syst. Evol. Microbiol.">
        <title>The Global Catalogue of Microorganisms (GCM) 10K type strain sequencing project: providing services to taxonomists for standard genome sequencing and annotation.</title>
        <authorList>
            <consortium name="The Broad Institute Genomics Platform"/>
            <consortium name="The Broad Institute Genome Sequencing Center for Infectious Disease"/>
            <person name="Wu L."/>
            <person name="Ma J."/>
        </authorList>
    </citation>
    <scope>NUCLEOTIDE SEQUENCE [LARGE SCALE GENOMIC DNA]</scope>
    <source>
        <strain evidence="6">JCM 4542</strain>
    </source>
</reference>